<keyword evidence="1" id="KW-0238">DNA-binding</keyword>
<reference evidence="3 4" key="1">
    <citation type="journal article" date="2010" name="BMC Genomics">
        <title>The complete genome of Zunongwangia profunda SM-A87 reveals its adaptation to the deep-sea environment and ecological role in sedimentary organic nitrogen degradation.</title>
        <authorList>
            <person name="Qin Q.L."/>
            <person name="Zhang X.Y."/>
            <person name="Wang X.M."/>
            <person name="Liu G.M."/>
            <person name="Chen X.L."/>
            <person name="Xie B.B."/>
            <person name="Dang H.Y."/>
            <person name="Zhou B.C."/>
            <person name="Yu J."/>
            <person name="Zhang Y.Z."/>
        </authorList>
    </citation>
    <scope>NUCLEOTIDE SEQUENCE [LARGE SCALE GENOMIC DNA]</scope>
    <source>
        <strain evidence="4">DSM 18752 / CCTCC AB 206139 / SM-A87</strain>
    </source>
</reference>
<name>D5BLB2_ZUNPS</name>
<dbReference type="PANTHER" id="PTHR46558:SF4">
    <property type="entry name" value="DNA-BIDING PHAGE PROTEIN"/>
    <property type="match status" value="1"/>
</dbReference>
<dbReference type="STRING" id="655815.ZPR_3730"/>
<dbReference type="CDD" id="cd00093">
    <property type="entry name" value="HTH_XRE"/>
    <property type="match status" value="1"/>
</dbReference>
<proteinExistence type="predicted"/>
<keyword evidence="4" id="KW-1185">Reference proteome</keyword>
<evidence type="ECO:0000259" key="2">
    <source>
        <dbReference type="PROSITE" id="PS50943"/>
    </source>
</evidence>
<dbReference type="SMART" id="SM00530">
    <property type="entry name" value="HTH_XRE"/>
    <property type="match status" value="1"/>
</dbReference>
<protein>
    <submittedName>
        <fullName evidence="3">XRE family transcriptional regulator</fullName>
    </submittedName>
</protein>
<organism evidence="3 4">
    <name type="scientific">Zunongwangia profunda (strain DSM 18752 / CCTCC AB 206139 / SM-A87)</name>
    <name type="common">Wangia profunda</name>
    <dbReference type="NCBI Taxonomy" id="655815"/>
    <lineage>
        <taxon>Bacteria</taxon>
        <taxon>Pseudomonadati</taxon>
        <taxon>Bacteroidota</taxon>
        <taxon>Flavobacteriia</taxon>
        <taxon>Flavobacteriales</taxon>
        <taxon>Flavobacteriaceae</taxon>
        <taxon>Zunongwangia</taxon>
    </lineage>
</organism>
<dbReference type="SUPFAM" id="SSF47413">
    <property type="entry name" value="lambda repressor-like DNA-binding domains"/>
    <property type="match status" value="1"/>
</dbReference>
<dbReference type="KEGG" id="zpr:ZPR_3730"/>
<dbReference type="InterPro" id="IPR010982">
    <property type="entry name" value="Lambda_DNA-bd_dom_sf"/>
</dbReference>
<dbReference type="Proteomes" id="UP000001654">
    <property type="component" value="Chromosome"/>
</dbReference>
<dbReference type="EMBL" id="CP001650">
    <property type="protein sequence ID" value="ADF54038.1"/>
    <property type="molecule type" value="Genomic_DNA"/>
</dbReference>
<dbReference type="PANTHER" id="PTHR46558">
    <property type="entry name" value="TRACRIPTIONAL REGULATORY PROTEIN-RELATED-RELATED"/>
    <property type="match status" value="1"/>
</dbReference>
<sequence length="140" mass="16108">MQLLKRMFIFEIMSTATKTSHIGRKISRIRELRGMKQEALAAELGISQQSVSNLEKSENVDEGTLKKISEVLNVSPEAIRHFTEEAVFNIINNTFKDNSANNNNYFCTIDPVEKIVELYERLVQAEKEKNAYLEKLLDKK</sequence>
<accession>D5BLB2</accession>
<dbReference type="Gene3D" id="1.10.260.40">
    <property type="entry name" value="lambda repressor-like DNA-binding domains"/>
    <property type="match status" value="1"/>
</dbReference>
<evidence type="ECO:0000256" key="1">
    <source>
        <dbReference type="ARBA" id="ARBA00023125"/>
    </source>
</evidence>
<dbReference type="PROSITE" id="PS50943">
    <property type="entry name" value="HTH_CROC1"/>
    <property type="match status" value="1"/>
</dbReference>
<dbReference type="eggNOG" id="COG3655">
    <property type="taxonomic scope" value="Bacteria"/>
</dbReference>
<evidence type="ECO:0000313" key="3">
    <source>
        <dbReference type="EMBL" id="ADF54038.1"/>
    </source>
</evidence>
<evidence type="ECO:0000313" key="4">
    <source>
        <dbReference type="Proteomes" id="UP000001654"/>
    </source>
</evidence>
<feature type="domain" description="HTH cro/C1-type" evidence="2">
    <location>
        <begin position="26"/>
        <end position="79"/>
    </location>
</feature>
<dbReference type="Pfam" id="PF01381">
    <property type="entry name" value="HTH_3"/>
    <property type="match status" value="1"/>
</dbReference>
<dbReference type="HOGENOM" id="CLU_147365_0_0_10"/>
<gene>
    <name evidence="3" type="ordered locus">ZPR_3730</name>
</gene>
<dbReference type="GO" id="GO:0003677">
    <property type="term" value="F:DNA binding"/>
    <property type="evidence" value="ECO:0007669"/>
    <property type="project" value="UniProtKB-KW"/>
</dbReference>
<dbReference type="InterPro" id="IPR001387">
    <property type="entry name" value="Cro/C1-type_HTH"/>
</dbReference>
<dbReference type="AlphaFoldDB" id="D5BLB2"/>